<evidence type="ECO:0000256" key="3">
    <source>
        <dbReference type="ARBA" id="ARBA00022676"/>
    </source>
</evidence>
<evidence type="ECO:0000256" key="2">
    <source>
        <dbReference type="ARBA" id="ARBA00006739"/>
    </source>
</evidence>
<proteinExistence type="inferred from homology"/>
<organism evidence="6 7">
    <name type="scientific">Actinomyces denticolens</name>
    <dbReference type="NCBI Taxonomy" id="52767"/>
    <lineage>
        <taxon>Bacteria</taxon>
        <taxon>Bacillati</taxon>
        <taxon>Actinomycetota</taxon>
        <taxon>Actinomycetes</taxon>
        <taxon>Actinomycetales</taxon>
        <taxon>Actinomycetaceae</taxon>
        <taxon>Actinomyces</taxon>
    </lineage>
</organism>
<dbReference type="RefSeq" id="WP_073454007.1">
    <property type="nucleotide sequence ID" value="NZ_FQYL01000013.1"/>
</dbReference>
<evidence type="ECO:0000259" key="5">
    <source>
        <dbReference type="Pfam" id="PF00535"/>
    </source>
</evidence>
<reference evidence="6 7" key="1">
    <citation type="submission" date="2016-11" db="EMBL/GenBank/DDBJ databases">
        <authorList>
            <person name="Varghese N."/>
            <person name="Submissions S."/>
        </authorList>
    </citation>
    <scope>NUCLEOTIDE SEQUENCE [LARGE SCALE GENOMIC DNA]</scope>
    <source>
        <strain evidence="6 7">PA</strain>
    </source>
</reference>
<sequence>MSQSSPPPTPVSPPVPTSVSLVVAVTTYRRNDWLAELLPQLVDQARDILADETAGIGRARVVVVDNDPDAGAREAVEAARTGAGTGAPEVGPHYAHEPVPGITAARNRCLDEAGEARLLVFIDDDELTRPGWLISLVRAWRAHGCAAVTGPRHPLFESEPGAWVRGSRVFDAVSAADGAVMPSAATANLLLDMDVMRSLNLRFDERYGLTGGEDSMLMRSLRKGGGIIRFAADAVLDERVPASRATRGWVLRRCLRSGSTWAQVRIETDVDGNGSGMPLRARYAVKGALRAGRDGVLALTGALRRDEAARGRHEAACAGALGMVMGAVGGRVQEYGRVSRLPWRKK</sequence>
<comment type="pathway">
    <text evidence="1">Cell wall biogenesis; cell wall polysaccharide biosynthesis.</text>
</comment>
<dbReference type="SUPFAM" id="SSF53448">
    <property type="entry name" value="Nucleotide-diphospho-sugar transferases"/>
    <property type="match status" value="1"/>
</dbReference>
<name>A0ABY1IH98_9ACTO</name>
<keyword evidence="4" id="KW-0808">Transferase</keyword>
<comment type="similarity">
    <text evidence="2">Belongs to the glycosyltransferase 2 family.</text>
</comment>
<dbReference type="Gene3D" id="3.90.550.10">
    <property type="entry name" value="Spore Coat Polysaccharide Biosynthesis Protein SpsA, Chain A"/>
    <property type="match status" value="1"/>
</dbReference>
<dbReference type="PANTHER" id="PTHR43179">
    <property type="entry name" value="RHAMNOSYLTRANSFERASE WBBL"/>
    <property type="match status" value="1"/>
</dbReference>
<gene>
    <name evidence="6" type="ORF">SAMN05216246_11334</name>
</gene>
<feature type="domain" description="Glycosyltransferase 2-like" evidence="5">
    <location>
        <begin position="23"/>
        <end position="155"/>
    </location>
</feature>
<dbReference type="InterPro" id="IPR029044">
    <property type="entry name" value="Nucleotide-diphossugar_trans"/>
</dbReference>
<keyword evidence="3" id="KW-0328">Glycosyltransferase</keyword>
<dbReference type="InterPro" id="IPR001173">
    <property type="entry name" value="Glyco_trans_2-like"/>
</dbReference>
<dbReference type="PANTHER" id="PTHR43179:SF12">
    <property type="entry name" value="GALACTOFURANOSYLTRANSFERASE GLFT2"/>
    <property type="match status" value="1"/>
</dbReference>
<dbReference type="EMBL" id="FQYL01000013">
    <property type="protein sequence ID" value="SHJ16642.1"/>
    <property type="molecule type" value="Genomic_DNA"/>
</dbReference>
<accession>A0ABY1IH98</accession>
<protein>
    <submittedName>
        <fullName evidence="6">Glycosyltransferase, GT2 family</fullName>
    </submittedName>
</protein>
<keyword evidence="7" id="KW-1185">Reference proteome</keyword>
<evidence type="ECO:0000256" key="1">
    <source>
        <dbReference type="ARBA" id="ARBA00004776"/>
    </source>
</evidence>
<comment type="caution">
    <text evidence="6">The sequence shown here is derived from an EMBL/GenBank/DDBJ whole genome shotgun (WGS) entry which is preliminary data.</text>
</comment>
<evidence type="ECO:0000313" key="7">
    <source>
        <dbReference type="Proteomes" id="UP000184390"/>
    </source>
</evidence>
<dbReference type="Proteomes" id="UP000184390">
    <property type="component" value="Unassembled WGS sequence"/>
</dbReference>
<evidence type="ECO:0000313" key="6">
    <source>
        <dbReference type="EMBL" id="SHJ16642.1"/>
    </source>
</evidence>
<dbReference type="Pfam" id="PF00535">
    <property type="entry name" value="Glycos_transf_2"/>
    <property type="match status" value="1"/>
</dbReference>
<evidence type="ECO:0000256" key="4">
    <source>
        <dbReference type="ARBA" id="ARBA00022679"/>
    </source>
</evidence>